<evidence type="ECO:0000256" key="1">
    <source>
        <dbReference type="SAM" id="MobiDB-lite"/>
    </source>
</evidence>
<feature type="compositionally biased region" description="Basic and acidic residues" evidence="1">
    <location>
        <begin position="220"/>
        <end position="232"/>
    </location>
</feature>
<name>A0A6L2JPM7_TANCI</name>
<dbReference type="AlphaFoldDB" id="A0A6L2JPM7"/>
<feature type="compositionally biased region" description="Polar residues" evidence="1">
    <location>
        <begin position="350"/>
        <end position="360"/>
    </location>
</feature>
<feature type="compositionally biased region" description="Basic residues" evidence="1">
    <location>
        <begin position="272"/>
        <end position="288"/>
    </location>
</feature>
<feature type="compositionally biased region" description="Basic and acidic residues" evidence="1">
    <location>
        <begin position="336"/>
        <end position="349"/>
    </location>
</feature>
<reference evidence="2" key="1">
    <citation type="journal article" date="2019" name="Sci. Rep.">
        <title>Draft genome of Tanacetum cinerariifolium, the natural source of mosquito coil.</title>
        <authorList>
            <person name="Yamashiro T."/>
            <person name="Shiraishi A."/>
            <person name="Satake H."/>
            <person name="Nakayama K."/>
        </authorList>
    </citation>
    <scope>NUCLEOTIDE SEQUENCE</scope>
</reference>
<gene>
    <name evidence="2" type="ORF">Tci_011016</name>
</gene>
<feature type="compositionally biased region" description="Pro residues" evidence="1">
    <location>
        <begin position="553"/>
        <end position="564"/>
    </location>
</feature>
<feature type="region of interest" description="Disordered" evidence="1">
    <location>
        <begin position="536"/>
        <end position="572"/>
    </location>
</feature>
<feature type="region of interest" description="Disordered" evidence="1">
    <location>
        <begin position="332"/>
        <end position="371"/>
    </location>
</feature>
<comment type="caution">
    <text evidence="2">The sequence shown here is derived from an EMBL/GenBank/DDBJ whole genome shotgun (WGS) entry which is preliminary data.</text>
</comment>
<dbReference type="EMBL" id="BKCJ010001125">
    <property type="protein sequence ID" value="GEU39038.1"/>
    <property type="molecule type" value="Genomic_DNA"/>
</dbReference>
<proteinExistence type="predicted"/>
<accession>A0A6L2JPM7</accession>
<sequence length="1011" mass="115361">MADMNISVNDVPAEQAPAIASPTRTDDQILPFRKWVPVGKSNYVLDVLGSQRNPIFNVFLAILKIPTSSGPSGHLLRFLQFTFSSSGTPCGNKKYTPLLIPSIIFTKLIIDHLKTKHNIQPRTSSPLHYPHEDTILGNHKFVGKDGREVFGMPIPDALLTDAIIRAPYYCGYLAYVAEYQQYLDGERGMADEEAVPEYPKATKVTKPKVAMQTKPSVPKATKDIKPAGDKTPKPTSSQPPKPKPSSTKLSKAVPEKKRKLVKETPDEPSPAKRSKASLVGKRRKRKSPVKLVDEFSDEDSSRIQSLLEVQGKGKEKLINEEVAHTLLDLKTPKKKSAADRYILKKHTPETSKPTGPSSQPVDKGIPVTNNETESDKIVTPVNKEKDASNMELIEFNVVVQDEGQAGSNPGRQDEDQENLKLPTNDQVILEEPASSIGTMSSLQNLEKELNFTDQFFMEKPQEEEPKKTNVESEIRSRGKVEQTWVSLQLKELLFFIKMWETRSYKIHEDHKNLYETLKKSMDHDRSDQLQADLAEAHKKCRKRSDSPKTLSGSPPPPLPHPPPSLGTFGPPRAFRDSRYELAGFAATQETSPTDYLMNDDSIHDKHVHLSDDEYTRNDHLPKADMRNDCKDLDHLRNGNKGSRLTLSISKMKAARYPNFGLELLVLEQMWIDEVCTYVISTSYGISHWCVVRIKAFLRYGYDYLSKIALRRADFQEHKIAKNDFKNLYTSYFEDLNLLLLQGYPDHLPGSDKYHQLGIKSYQTQLNLIKPGRDAKGFKFKHDYTIIESPRTVVFLVTNNERKIIRFNKMYKSVMNIRVIPRYHNEDGNPARANIKQALDIWDNVKMLLEGSELPKEDRKSQLYDDFEHFRQNKEETIHDYYVRFTKLIKDMRNINMLPEWGRFVTIVKLNRGLKESNYDQLYDYLKQHEAHDNENKMMLECFTQHTVDPLALMSNVSPQHYSLQSSTTPPSTHVSPVTYQPYFADNTQLDSGHSPTDNFIENLTNTLSLLT</sequence>
<protein>
    <submittedName>
        <fullName evidence="2">Uncharacterized protein</fullName>
    </submittedName>
</protein>
<feature type="region of interest" description="Disordered" evidence="1">
    <location>
        <begin position="199"/>
        <end position="301"/>
    </location>
</feature>
<organism evidence="2">
    <name type="scientific">Tanacetum cinerariifolium</name>
    <name type="common">Dalmatian daisy</name>
    <name type="synonym">Chrysanthemum cinerariifolium</name>
    <dbReference type="NCBI Taxonomy" id="118510"/>
    <lineage>
        <taxon>Eukaryota</taxon>
        <taxon>Viridiplantae</taxon>
        <taxon>Streptophyta</taxon>
        <taxon>Embryophyta</taxon>
        <taxon>Tracheophyta</taxon>
        <taxon>Spermatophyta</taxon>
        <taxon>Magnoliopsida</taxon>
        <taxon>eudicotyledons</taxon>
        <taxon>Gunneridae</taxon>
        <taxon>Pentapetalae</taxon>
        <taxon>asterids</taxon>
        <taxon>campanulids</taxon>
        <taxon>Asterales</taxon>
        <taxon>Asteraceae</taxon>
        <taxon>Asteroideae</taxon>
        <taxon>Anthemideae</taxon>
        <taxon>Anthemidinae</taxon>
        <taxon>Tanacetum</taxon>
    </lineage>
</organism>
<evidence type="ECO:0000313" key="2">
    <source>
        <dbReference type="EMBL" id="GEU39038.1"/>
    </source>
</evidence>